<reference evidence="3" key="1">
    <citation type="journal article" date="2023" name="Genome Biol. Evol.">
        <title>First Whole Genome Sequence and Flow Cytometry Genome Size Data for the Lichen-Forming Fungus Ramalina farinacea (Ascomycota).</title>
        <authorList>
            <person name="Llewellyn T."/>
            <person name="Mian S."/>
            <person name="Hill R."/>
            <person name="Leitch I.J."/>
            <person name="Gaya E."/>
        </authorList>
    </citation>
    <scope>NUCLEOTIDE SEQUENCE</scope>
    <source>
        <strain evidence="3">LIQ254RAFAR</strain>
    </source>
</reference>
<dbReference type="Proteomes" id="UP001161017">
    <property type="component" value="Unassembled WGS sequence"/>
</dbReference>
<keyword evidence="1" id="KW-0175">Coiled coil</keyword>
<evidence type="ECO:0000256" key="2">
    <source>
        <dbReference type="SAM" id="MobiDB-lite"/>
    </source>
</evidence>
<accession>A0AA43QJD3</accession>
<protein>
    <submittedName>
        <fullName evidence="3">Uncharacterized protein</fullName>
    </submittedName>
</protein>
<organism evidence="3 4">
    <name type="scientific">Ramalina farinacea</name>
    <dbReference type="NCBI Taxonomy" id="258253"/>
    <lineage>
        <taxon>Eukaryota</taxon>
        <taxon>Fungi</taxon>
        <taxon>Dikarya</taxon>
        <taxon>Ascomycota</taxon>
        <taxon>Pezizomycotina</taxon>
        <taxon>Lecanoromycetes</taxon>
        <taxon>OSLEUM clade</taxon>
        <taxon>Lecanoromycetidae</taxon>
        <taxon>Lecanorales</taxon>
        <taxon>Lecanorineae</taxon>
        <taxon>Ramalinaceae</taxon>
        <taxon>Ramalina</taxon>
    </lineage>
</organism>
<gene>
    <name evidence="3" type="ORF">OHK93_004155</name>
</gene>
<comment type="caution">
    <text evidence="3">The sequence shown here is derived from an EMBL/GenBank/DDBJ whole genome shotgun (WGS) entry which is preliminary data.</text>
</comment>
<proteinExistence type="predicted"/>
<feature type="coiled-coil region" evidence="1">
    <location>
        <begin position="266"/>
        <end position="293"/>
    </location>
</feature>
<evidence type="ECO:0000313" key="4">
    <source>
        <dbReference type="Proteomes" id="UP001161017"/>
    </source>
</evidence>
<feature type="compositionally biased region" description="Polar residues" evidence="2">
    <location>
        <begin position="1"/>
        <end position="14"/>
    </location>
</feature>
<sequence length="391" mass="43420">MVTPPVDTSMTGYVSGSLDRQDDIYRNRQQPQPTPLVPNDSGYGSAIKSRSSSLQTQSAKSLLTLSNAVTNKSAQDATYKARSSVSKTGVEALMSRWGLNDLFVPDLLGRPNYWSPELYGSLGNGESSGTIEFFCQYPRFVIHGPASVQRSPVSVYMRYDAARRLTYYIVSAPKSEDCVKNFKCLLNMFAEDKGNTLGTTLSRHPLEAHVILSKILCESSQAYIGHFRQSMFAQLRAVDELSAQETADRKGLANVTIELQIISKDVNKLISDVDVASRNLVKMEEALGRLNQACRPIAADVLTADYQQLADTLQYLISSMDKQRMWLHNYRDRKDIAMNLVFNLVTQQDAANNITVAKDMRKDSSSMNGIALLTMVFLPGTFTSVSTPHLR</sequence>
<dbReference type="EMBL" id="JAPUFD010000002">
    <property type="protein sequence ID" value="MDI1485966.1"/>
    <property type="molecule type" value="Genomic_DNA"/>
</dbReference>
<name>A0AA43QJD3_9LECA</name>
<evidence type="ECO:0000256" key="1">
    <source>
        <dbReference type="SAM" id="Coils"/>
    </source>
</evidence>
<dbReference type="AlphaFoldDB" id="A0AA43QJD3"/>
<feature type="region of interest" description="Disordered" evidence="2">
    <location>
        <begin position="1"/>
        <end position="52"/>
    </location>
</feature>
<evidence type="ECO:0000313" key="3">
    <source>
        <dbReference type="EMBL" id="MDI1485966.1"/>
    </source>
</evidence>
<keyword evidence="4" id="KW-1185">Reference proteome</keyword>